<dbReference type="InterPro" id="IPR007329">
    <property type="entry name" value="FMN-bd"/>
</dbReference>
<evidence type="ECO:0000256" key="6">
    <source>
        <dbReference type="ARBA" id="ARBA00022967"/>
    </source>
</evidence>
<dbReference type="Proteomes" id="UP000615234">
    <property type="component" value="Unassembled WGS sequence"/>
</dbReference>
<protein>
    <recommendedName>
        <fullName evidence="10 11">Multifunctional fusion protein</fullName>
    </recommendedName>
    <domain>
        <recommendedName>
            <fullName evidence="10">Ion-translocating oxidoreductase complex subunit D</fullName>
            <ecNumber evidence="10">7.-.-.-</ecNumber>
        </recommendedName>
        <alternativeName>
            <fullName evidence="10">Rnf electron transport complex subunit D</fullName>
        </alternativeName>
    </domain>
    <domain>
        <recommendedName>
            <fullName evidence="11">Ion-translocating oxidoreductase complex subunit G</fullName>
        </recommendedName>
        <alternativeName>
            <fullName evidence="11">Rnf electron transport complex subunit G</fullName>
        </alternativeName>
    </domain>
</protein>
<dbReference type="EC" id="7.-.-.-" evidence="10"/>
<keyword evidence="2 10" id="KW-0597">Phosphoprotein</keyword>
<evidence type="ECO:0000256" key="7">
    <source>
        <dbReference type="ARBA" id="ARBA00022982"/>
    </source>
</evidence>
<evidence type="ECO:0000256" key="2">
    <source>
        <dbReference type="ARBA" id="ARBA00022553"/>
    </source>
</evidence>
<evidence type="ECO:0000256" key="11">
    <source>
        <dbReference type="HAMAP-Rule" id="MF_00479"/>
    </source>
</evidence>
<dbReference type="GO" id="GO:0010181">
    <property type="term" value="F:FMN binding"/>
    <property type="evidence" value="ECO:0007669"/>
    <property type="project" value="InterPro"/>
</dbReference>
<proteinExistence type="inferred from homology"/>
<feature type="transmembrane region" description="Helical" evidence="10">
    <location>
        <begin position="332"/>
        <end position="353"/>
    </location>
</feature>
<dbReference type="GO" id="GO:0022900">
    <property type="term" value="P:electron transport chain"/>
    <property type="evidence" value="ECO:0007669"/>
    <property type="project" value="UniProtKB-UniRule"/>
</dbReference>
<comment type="cofactor">
    <cofactor evidence="10">
        <name>FMN</name>
        <dbReference type="ChEBI" id="CHEBI:58210"/>
    </cofactor>
</comment>
<dbReference type="HAMAP" id="MF_00462">
    <property type="entry name" value="RsxD_RnfD"/>
    <property type="match status" value="1"/>
</dbReference>
<dbReference type="EMBL" id="JACOOX010000004">
    <property type="protein sequence ID" value="MBC5662731.1"/>
    <property type="molecule type" value="Genomic_DNA"/>
</dbReference>
<comment type="function">
    <text evidence="10">Part of a membrane-bound complex that couples electron transfer with translocation of ions across the membrane.</text>
</comment>
<evidence type="ECO:0000256" key="10">
    <source>
        <dbReference type="HAMAP-Rule" id="MF_00462"/>
    </source>
</evidence>
<feature type="modified residue" description="FMN phosphoryl threonine" evidence="10">
    <location>
        <position position="152"/>
    </location>
</feature>
<gene>
    <name evidence="10" type="primary">rnfD</name>
    <name evidence="11" type="synonym">rnfG</name>
    <name evidence="13" type="ORF">H8S09_07485</name>
</gene>
<evidence type="ECO:0000256" key="5">
    <source>
        <dbReference type="ARBA" id="ARBA00022692"/>
    </source>
</evidence>
<keyword evidence="6 10" id="KW-1278">Translocase</keyword>
<dbReference type="NCBIfam" id="TIGR01946">
    <property type="entry name" value="rnfD"/>
    <property type="match status" value="1"/>
</dbReference>
<feature type="transmembrane region" description="Helical" evidence="10">
    <location>
        <begin position="126"/>
        <end position="145"/>
    </location>
</feature>
<comment type="similarity">
    <text evidence="10">Belongs to the NqrB/RnfD family.</text>
</comment>
<evidence type="ECO:0000256" key="8">
    <source>
        <dbReference type="ARBA" id="ARBA00022989"/>
    </source>
</evidence>
<dbReference type="Pfam" id="PF03116">
    <property type="entry name" value="NQR2_RnfD_RnfE"/>
    <property type="match status" value="1"/>
</dbReference>
<feature type="modified residue" description="FMN phosphoryl threonine" evidence="11">
    <location>
        <position position="504"/>
    </location>
</feature>
<comment type="subcellular location">
    <subcellularLocation>
        <location evidence="10">Cell membrane</location>
        <topology evidence="10">Multi-pass membrane protein</topology>
    </subcellularLocation>
    <subcellularLocation>
        <location evidence="11">Cell membrane</location>
        <topology evidence="11">Single-pass membrane protein</topology>
    </subcellularLocation>
</comment>
<comment type="caution">
    <text evidence="13">The sequence shown here is derived from an EMBL/GenBank/DDBJ whole genome shotgun (WGS) entry which is preliminary data.</text>
</comment>
<evidence type="ECO:0000256" key="3">
    <source>
        <dbReference type="ARBA" id="ARBA00022630"/>
    </source>
</evidence>
<evidence type="ECO:0000259" key="12">
    <source>
        <dbReference type="SMART" id="SM00900"/>
    </source>
</evidence>
<dbReference type="SMART" id="SM00900">
    <property type="entry name" value="FMN_bind"/>
    <property type="match status" value="1"/>
</dbReference>
<keyword evidence="3 10" id="KW-0285">Flavoprotein</keyword>
<dbReference type="NCBIfam" id="TIGR01947">
    <property type="entry name" value="rnfG"/>
    <property type="match status" value="1"/>
</dbReference>
<sequence length="529" mass="56139">MEETTLSISASPHVRDRKTTSSLMLDVIIALLPASVFGVYNFGTKAFVLILTCIASCIFFEWGVEMLLHRNSTVKDFSAVVTGLLLALNLSPEVPVWMAILGSAFAIIIVKQLFGGLGQNFMNPALGARCFLLISFAGKMTTFTYDGVTTATPLAILKSGGTVDVLDMFIGRIAGTIGETSAICLLIGGLYLIIRKVISPIIPLVYIGTFSVFIFLYSLASGMGFEPLYLAAHLCGGGLMLGAFFMATDYVTSPITKKGKVVFGIILGLLTFLFRIYGGSAEGVSYAIIISNLLVPLIERFTQPKSFGKGAELQKEEGGSAADSKKMDKKSIVIATVAILVITLVAGGVLAYVQQITKKPIEQAEQQAKEDAYREVFTDADAFRTVDGFDSETASAWLSDKGYKADIDEAVTACDKDGNALGYVFVITSHEAYGGDLQLALGVAEDGTTNGISFLSLSETAGLGMQADTDEFKSQFSGKNVAQFKYTKSGVASDEEIDALSGATITTNAVTNAVNAGLSYADYLKGGAN</sequence>
<comment type="similarity">
    <text evidence="11">Belongs to the RnfG family.</text>
</comment>
<keyword evidence="1 10" id="KW-0813">Transport</keyword>
<dbReference type="PANTHER" id="PTHR30578">
    <property type="entry name" value="ELECTRON TRANSPORT COMPLEX PROTEIN RNFD"/>
    <property type="match status" value="1"/>
</dbReference>
<evidence type="ECO:0000256" key="1">
    <source>
        <dbReference type="ARBA" id="ARBA00022448"/>
    </source>
</evidence>
<dbReference type="InterPro" id="IPR011303">
    <property type="entry name" value="RnfD_bac"/>
</dbReference>
<evidence type="ECO:0000256" key="4">
    <source>
        <dbReference type="ARBA" id="ARBA00022643"/>
    </source>
</evidence>
<comment type="subunit">
    <text evidence="10">The complex is composed of six subunits: RnfA, RnfB, RnfC, RnfD, RnfE and RnfG.</text>
</comment>
<keyword evidence="10" id="KW-1003">Cell membrane</keyword>
<feature type="transmembrane region" description="Helical" evidence="10">
    <location>
        <begin position="228"/>
        <end position="247"/>
    </location>
</feature>
<dbReference type="GO" id="GO:0055085">
    <property type="term" value="P:transmembrane transport"/>
    <property type="evidence" value="ECO:0007669"/>
    <property type="project" value="InterPro"/>
</dbReference>
<dbReference type="HAMAP" id="MF_00479">
    <property type="entry name" value="RsxG_RnfG"/>
    <property type="match status" value="1"/>
</dbReference>
<organism evidence="13 14">
    <name type="scientific">Coprococcus hominis</name>
    <name type="common">ex Liu et al. 2022</name>
    <dbReference type="NCBI Taxonomy" id="2763039"/>
    <lineage>
        <taxon>Bacteria</taxon>
        <taxon>Bacillati</taxon>
        <taxon>Bacillota</taxon>
        <taxon>Clostridia</taxon>
        <taxon>Lachnospirales</taxon>
        <taxon>Lachnospiraceae</taxon>
        <taxon>Coprococcus</taxon>
    </lineage>
</organism>
<dbReference type="InterPro" id="IPR004338">
    <property type="entry name" value="NqrB/RnfD"/>
</dbReference>
<feature type="transmembrane region" description="Helical" evidence="10">
    <location>
        <begin position="169"/>
        <end position="194"/>
    </location>
</feature>
<keyword evidence="7 10" id="KW-0249">Electron transport</keyword>
<feature type="transmembrane region" description="Helical" evidence="10">
    <location>
        <begin position="259"/>
        <end position="277"/>
    </location>
</feature>
<reference evidence="13 14" key="1">
    <citation type="submission" date="2020-08" db="EMBL/GenBank/DDBJ databases">
        <title>Genome public.</title>
        <authorList>
            <person name="Liu C."/>
            <person name="Sun Q."/>
        </authorList>
    </citation>
    <scope>NUCLEOTIDE SEQUENCE [LARGE SCALE GENOMIC DNA]</scope>
    <source>
        <strain evidence="13 14">NSJ-10</strain>
    </source>
</reference>
<keyword evidence="4 10" id="KW-0288">FMN</keyword>
<dbReference type="PANTHER" id="PTHR30578:SF0">
    <property type="entry name" value="ION-TRANSLOCATING OXIDOREDUCTASE COMPLEX SUBUNIT D"/>
    <property type="match status" value="1"/>
</dbReference>
<evidence type="ECO:0000313" key="14">
    <source>
        <dbReference type="Proteomes" id="UP000615234"/>
    </source>
</evidence>
<evidence type="ECO:0000313" key="13">
    <source>
        <dbReference type="EMBL" id="MBC5662731.1"/>
    </source>
</evidence>
<keyword evidence="5 10" id="KW-0812">Transmembrane</keyword>
<dbReference type="AlphaFoldDB" id="A0A8I0AKN5"/>
<name>A0A8I0AKN5_9FIRM</name>
<feature type="transmembrane region" description="Helical" evidence="10">
    <location>
        <begin position="201"/>
        <end position="222"/>
    </location>
</feature>
<evidence type="ECO:0000256" key="9">
    <source>
        <dbReference type="ARBA" id="ARBA00023136"/>
    </source>
</evidence>
<feature type="transmembrane region" description="Helical" evidence="10">
    <location>
        <begin position="96"/>
        <end position="114"/>
    </location>
</feature>
<accession>A0A8I0AKN5</accession>
<feature type="transmembrane region" description="Helical" evidence="10">
    <location>
        <begin position="46"/>
        <end position="64"/>
    </location>
</feature>
<feature type="domain" description="FMN-binding" evidence="12">
    <location>
        <begin position="432"/>
        <end position="521"/>
    </location>
</feature>
<feature type="transmembrane region" description="Helical" evidence="10">
    <location>
        <begin position="21"/>
        <end position="40"/>
    </location>
</feature>
<dbReference type="Pfam" id="PF04205">
    <property type="entry name" value="FMN_bind"/>
    <property type="match status" value="1"/>
</dbReference>
<dbReference type="InterPro" id="IPR010209">
    <property type="entry name" value="Ion_transpt_RnfG/RsxG"/>
</dbReference>
<keyword evidence="8 10" id="KW-1133">Transmembrane helix</keyword>
<keyword evidence="14" id="KW-1185">Reference proteome</keyword>
<keyword evidence="9 10" id="KW-0472">Membrane</keyword>
<dbReference type="GO" id="GO:0009055">
    <property type="term" value="F:electron transfer activity"/>
    <property type="evidence" value="ECO:0007669"/>
    <property type="project" value="InterPro"/>
</dbReference>
<dbReference type="GO" id="GO:0005886">
    <property type="term" value="C:plasma membrane"/>
    <property type="evidence" value="ECO:0007669"/>
    <property type="project" value="UniProtKB-SubCell"/>
</dbReference>